<dbReference type="PANTHER" id="PTHR33408">
    <property type="entry name" value="TRANSPOSASE"/>
    <property type="match status" value="1"/>
</dbReference>
<evidence type="ECO:0000259" key="2">
    <source>
        <dbReference type="Pfam" id="PF13751"/>
    </source>
</evidence>
<name>A0A9D0ZUJ9_9FIRM</name>
<reference evidence="3" key="1">
    <citation type="submission" date="2020-10" db="EMBL/GenBank/DDBJ databases">
        <authorList>
            <person name="Gilroy R."/>
        </authorList>
    </citation>
    <scope>NUCLEOTIDE SEQUENCE</scope>
    <source>
        <strain evidence="3">ChiSjej3B21-11622</strain>
    </source>
</reference>
<dbReference type="Pfam" id="PF13751">
    <property type="entry name" value="DDE_Tnp_1_6"/>
    <property type="match status" value="1"/>
</dbReference>
<dbReference type="NCBIfam" id="NF033551">
    <property type="entry name" value="transpos_IS1182"/>
    <property type="match status" value="1"/>
</dbReference>
<organism evidence="3 4">
    <name type="scientific">Candidatus Limivivens merdigallinarum</name>
    <dbReference type="NCBI Taxonomy" id="2840859"/>
    <lineage>
        <taxon>Bacteria</taxon>
        <taxon>Bacillati</taxon>
        <taxon>Bacillota</taxon>
        <taxon>Clostridia</taxon>
        <taxon>Lachnospirales</taxon>
        <taxon>Lachnospiraceae</taxon>
        <taxon>Lachnospiraceae incertae sedis</taxon>
        <taxon>Candidatus Limivivens</taxon>
    </lineage>
</organism>
<evidence type="ECO:0000313" key="3">
    <source>
        <dbReference type="EMBL" id="HIQ95776.1"/>
    </source>
</evidence>
<dbReference type="InterPro" id="IPR025668">
    <property type="entry name" value="Tnp_DDE_dom"/>
</dbReference>
<feature type="domain" description="Transposase InsH N-terminal" evidence="1">
    <location>
        <begin position="14"/>
        <end position="106"/>
    </location>
</feature>
<dbReference type="AlphaFoldDB" id="A0A9D0ZUJ9"/>
<gene>
    <name evidence="3" type="ORF">IAB26_04365</name>
</gene>
<reference evidence="3" key="2">
    <citation type="journal article" date="2021" name="PeerJ">
        <title>Extensive microbial diversity within the chicken gut microbiome revealed by metagenomics and culture.</title>
        <authorList>
            <person name="Gilroy R."/>
            <person name="Ravi A."/>
            <person name="Getino M."/>
            <person name="Pursley I."/>
            <person name="Horton D.L."/>
            <person name="Alikhan N.F."/>
            <person name="Baker D."/>
            <person name="Gharbi K."/>
            <person name="Hall N."/>
            <person name="Watson M."/>
            <person name="Adriaenssens E.M."/>
            <person name="Foster-Nyarko E."/>
            <person name="Jarju S."/>
            <person name="Secka A."/>
            <person name="Antonio M."/>
            <person name="Oren A."/>
            <person name="Chaudhuri R.R."/>
            <person name="La Ragione R."/>
            <person name="Hildebrand F."/>
            <person name="Pallen M.J."/>
        </authorList>
    </citation>
    <scope>NUCLEOTIDE SEQUENCE</scope>
    <source>
        <strain evidence="3">ChiSjej3B21-11622</strain>
    </source>
</reference>
<dbReference type="InterPro" id="IPR008490">
    <property type="entry name" value="Transposase_InsH_N"/>
</dbReference>
<dbReference type="EMBL" id="DVFT01000062">
    <property type="protein sequence ID" value="HIQ95776.1"/>
    <property type="molecule type" value="Genomic_DNA"/>
</dbReference>
<sequence length="524" mass="61627">MEFGEPYQLVLPLNLEGLIPDDDSVRLLSHELEGLDYSLLYQAYSAKGRNPAVDPKTMFKILTYAYSQNIYSSRKIETACRRDINFMWLLAGQKAPDHSTIARFRTGFLADACEDLFYQMVKRLKNAGELSKETVFIDGTKLEACANKYTFVWKKSVGKWETKMFQKVQEAVALLNQEYLQSFSVTEETRTQDLQRICRFLEQICKEQHTVFVHGRGKRKSRNQKYLELFQRFLERQTIYDWHTASFRGRNNYCKTDPDATFMHMKDDHMRNAQLKPGYNVQIAVDSEYIVATDIFQDRNDVWTLVPFLKRMEEKLGFRYPSVTADSGYESEEGYSYLRDQKQKPYIKPQTYEKWKKRSFKKDISKRENMTYDDKTDTYICHAGKKLQPLFLKKKKSKSGYESEETVYECEDCTDCPYKEKCTKAKGNKRLYVSKSFLEKRQESYENILSETGILYRMNRSIQVEGAFGVLKNDYEFQRFLLRGKTKVKLEILLLSMGYNLNKLHAKIQNDRTGNHLFPVKKSA</sequence>
<dbReference type="Proteomes" id="UP000886886">
    <property type="component" value="Unassembled WGS sequence"/>
</dbReference>
<evidence type="ECO:0000259" key="1">
    <source>
        <dbReference type="Pfam" id="PF05598"/>
    </source>
</evidence>
<evidence type="ECO:0000313" key="4">
    <source>
        <dbReference type="Proteomes" id="UP000886886"/>
    </source>
</evidence>
<feature type="domain" description="Transposase DDE" evidence="2">
    <location>
        <begin position="380"/>
        <end position="505"/>
    </location>
</feature>
<accession>A0A9D0ZUJ9</accession>
<dbReference type="PANTHER" id="PTHR33408:SF2">
    <property type="entry name" value="TRANSPOSASE DDE DOMAIN-CONTAINING PROTEIN"/>
    <property type="match status" value="1"/>
</dbReference>
<protein>
    <submittedName>
        <fullName evidence="3">IS1182 family transposase</fullName>
    </submittedName>
</protein>
<dbReference type="Pfam" id="PF05598">
    <property type="entry name" value="DUF772"/>
    <property type="match status" value="1"/>
</dbReference>
<proteinExistence type="predicted"/>
<comment type="caution">
    <text evidence="3">The sequence shown here is derived from an EMBL/GenBank/DDBJ whole genome shotgun (WGS) entry which is preliminary data.</text>
</comment>
<dbReference type="InterPro" id="IPR047629">
    <property type="entry name" value="IS1182_transpos"/>
</dbReference>